<dbReference type="Proteomes" id="UP000014115">
    <property type="component" value="Unassembled WGS sequence"/>
</dbReference>
<feature type="signal peptide" evidence="2">
    <location>
        <begin position="1"/>
        <end position="22"/>
    </location>
</feature>
<dbReference type="STRING" id="740709.A10D4_12418"/>
<organism evidence="3 4">
    <name type="scientific">Idiomarina xiamenensis 10-D-4</name>
    <dbReference type="NCBI Taxonomy" id="740709"/>
    <lineage>
        <taxon>Bacteria</taxon>
        <taxon>Pseudomonadati</taxon>
        <taxon>Pseudomonadota</taxon>
        <taxon>Gammaproteobacteria</taxon>
        <taxon>Alteromonadales</taxon>
        <taxon>Idiomarinaceae</taxon>
        <taxon>Idiomarina</taxon>
    </lineage>
</organism>
<evidence type="ECO:0000313" key="4">
    <source>
        <dbReference type="Proteomes" id="UP000014115"/>
    </source>
</evidence>
<keyword evidence="4" id="KW-1185">Reference proteome</keyword>
<reference evidence="3 4" key="1">
    <citation type="journal article" date="2012" name="J. Bacteriol.">
        <title>Genome Sequence of Idiomarina xiamenensis Type Strain 10-D-4.</title>
        <authorList>
            <person name="Lai Q."/>
            <person name="Wang L."/>
            <person name="Wang W."/>
            <person name="Shao Z."/>
        </authorList>
    </citation>
    <scope>NUCLEOTIDE SEQUENCE [LARGE SCALE GENOMIC DNA]</scope>
    <source>
        <strain evidence="3 4">10-D-4</strain>
    </source>
</reference>
<gene>
    <name evidence="3" type="ORF">A10D4_12418</name>
</gene>
<sequence length="448" mass="51142">MLHTIKSILLVCLGALLLNACAQTPVKTYPYSDIEIKYAVRHFEADVTQSVEKFKGDYLTREQIESISKEHFIQLLKDNNLLAEEGDINVVDLDIFIDYTRRFVGDGTPFPVEKMTAPTVDLHEASYLGDTVIRKNISRNLLLDDLFNGLLTETEELERTTAQAVANKLLENLQNRNQYDRNAFAAMTAGMTDNEKKQKRQYSETPLPQDPSSYGLDSENYLPEALVQRYLQRLANGSRDERIDLYKELIGEWNNSSALYEQINATVLTGYESTDSDVIEEVIWASKALAYSGLARYRSTLNTIMNSNAPDKLKGYVEDYLETMTVRTEQAKTVHDVSTMSPDLDWQTNQLRNMLNSSDNQLRVSAVKTIYRNQLYSDPLLDEISHILRSEAVLPRKRYAAFSDFYAWNCRVLGSSGKTKYKALLTDLAENAYSHKVREYAEEFADEL</sequence>
<accession>K2KAF2</accession>
<comment type="caution">
    <text evidence="3">The sequence shown here is derived from an EMBL/GenBank/DDBJ whole genome shotgun (WGS) entry which is preliminary data.</text>
</comment>
<feature type="chain" id="PRO_5003862184" description="Lipoprotein" evidence="2">
    <location>
        <begin position="23"/>
        <end position="448"/>
    </location>
</feature>
<evidence type="ECO:0000313" key="3">
    <source>
        <dbReference type="EMBL" id="EKE79909.1"/>
    </source>
</evidence>
<evidence type="ECO:0000256" key="2">
    <source>
        <dbReference type="SAM" id="SignalP"/>
    </source>
</evidence>
<evidence type="ECO:0008006" key="5">
    <source>
        <dbReference type="Google" id="ProtNLM"/>
    </source>
</evidence>
<dbReference type="eggNOG" id="ENOG5032TTQ">
    <property type="taxonomic scope" value="Bacteria"/>
</dbReference>
<dbReference type="OrthoDB" id="5704368at2"/>
<feature type="region of interest" description="Disordered" evidence="1">
    <location>
        <begin position="190"/>
        <end position="215"/>
    </location>
</feature>
<dbReference type="EMBL" id="AMRG01000020">
    <property type="protein sequence ID" value="EKE79909.1"/>
    <property type="molecule type" value="Genomic_DNA"/>
</dbReference>
<dbReference type="PATRIC" id="fig|740709.3.peg.2510"/>
<name>K2KAF2_9GAMM</name>
<proteinExistence type="predicted"/>
<keyword evidence="2" id="KW-0732">Signal</keyword>
<evidence type="ECO:0000256" key="1">
    <source>
        <dbReference type="SAM" id="MobiDB-lite"/>
    </source>
</evidence>
<protein>
    <recommendedName>
        <fullName evidence="5">Lipoprotein</fullName>
    </recommendedName>
</protein>
<dbReference type="AlphaFoldDB" id="K2KAF2"/>
<dbReference type="RefSeq" id="WP_008489891.1">
    <property type="nucleotide sequence ID" value="NZ_AMRG01000020.1"/>
</dbReference>
<feature type="compositionally biased region" description="Polar residues" evidence="1">
    <location>
        <begin position="203"/>
        <end position="212"/>
    </location>
</feature>